<keyword evidence="1" id="KW-0614">Plasmid</keyword>
<accession>A0AAD0M4F6</accession>
<dbReference type="EMBL" id="CP031226">
    <property type="protein sequence ID" value="AXH59555.1"/>
    <property type="molecule type" value="Genomic_DNA"/>
</dbReference>
<dbReference type="Proteomes" id="UP000006426">
    <property type="component" value="Plasmid pmppla107"/>
</dbReference>
<gene>
    <name evidence="1" type="ORF">PLA107_030480</name>
</gene>
<dbReference type="RefSeq" id="WP_005742234.1">
    <property type="nucleotide sequence ID" value="NZ_CP031226.1"/>
</dbReference>
<dbReference type="GeneID" id="39474430"/>
<sequence>MRKQPPIPSYALRHGGVAIDAASLASGKPQAEALAFFQQMCGRNSFYNASGIFLEYAEQHAGLISEDARRRNLLNITVALIMLKDIAPVSEYLAKGYVSLSSISVLLSEYAETVSVDLIHQLENKGDVALDNFCMFYSVSSRDLAILAVIKDSVRSVQAFTGQDLPTFEWAMARVTYNPFTAIRAHLGHSPGQIPSKELMTRFYNQLDGFNDQRDALLINGNEPARLNAGSSLECSLLEGLDHKLEVFDGYWDFLRNGHATLLQAFGDKARSALSPNSDKNALTAQLLDHFERSGVSRVDILVKGIFSYLTLSPESYAKCSEQEKLSMYHEILIEDGAYYGESPEIWDSQPKLFQIYHMIRKEPARVMEALCDRPAYWAVLYRATGDKKCLPMLKGRIEKVIAEDLGL</sequence>
<proteinExistence type="predicted"/>
<reference evidence="1 2" key="1">
    <citation type="journal article" date="2011" name="PLoS Pathog.">
        <title>Dynamic evolution of pathogenicity revealed by sequencing and comparative genomics of 19 Pseudomonas syringae isolates.</title>
        <authorList>
            <person name="Baltrus D.A."/>
            <person name="Nishimura M.T."/>
            <person name="Romanchuk A."/>
            <person name="Chang J.H."/>
            <person name="Mukhtar M.S."/>
            <person name="Cherkis K."/>
            <person name="Roach J."/>
            <person name="Grant S.R."/>
            <person name="Jones C.D."/>
            <person name="Dangl J.L."/>
        </authorList>
    </citation>
    <scope>NUCLEOTIDE SEQUENCE [LARGE SCALE GENOMIC DNA]</scope>
    <source>
        <strain evidence="1 2">M301315</strain>
    </source>
</reference>
<geneLocation type="plasmid" evidence="2">
    <name>pmppla107</name>
</geneLocation>
<organism evidence="1 2">
    <name type="scientific">Pseudomonas amygdali pv. lachrymans str. M301315</name>
    <dbReference type="NCBI Taxonomy" id="629260"/>
    <lineage>
        <taxon>Bacteria</taxon>
        <taxon>Pseudomonadati</taxon>
        <taxon>Pseudomonadota</taxon>
        <taxon>Gammaproteobacteria</taxon>
        <taxon>Pseudomonadales</taxon>
        <taxon>Pseudomonadaceae</taxon>
        <taxon>Pseudomonas</taxon>
        <taxon>Pseudomonas amygdali</taxon>
    </lineage>
</organism>
<dbReference type="AlphaFoldDB" id="A0AAD0M4F6"/>
<protein>
    <submittedName>
        <fullName evidence="1">Uncharacterized protein</fullName>
    </submittedName>
</protein>
<evidence type="ECO:0000313" key="1">
    <source>
        <dbReference type="EMBL" id="AXH59555.1"/>
    </source>
</evidence>
<evidence type="ECO:0000313" key="2">
    <source>
        <dbReference type="Proteomes" id="UP000006426"/>
    </source>
</evidence>
<name>A0AAD0M4F6_PSEAV</name>